<evidence type="ECO:0000313" key="2">
    <source>
        <dbReference type="EMBL" id="KAG1327423.1"/>
    </source>
</evidence>
<feature type="region of interest" description="Disordered" evidence="1">
    <location>
        <begin position="69"/>
        <end position="97"/>
    </location>
</feature>
<sequence length="151" mass="17495">MPTHHPQPLAVAASVSKLPYSAVFQSFLFSSSKPPTRSSPTHPHQPLAAALVSNLPCSAAFQASLFGRFKPPTRSRLRKQRKNRGKQRKNQRRTKKRWKNRKVMVLMRAKTSVSFNKTVDSVAIGNAWEGPYQRWVRFDRACRCYRRRRFK</sequence>
<proteinExistence type="predicted"/>
<dbReference type="Proteomes" id="UP000797356">
    <property type="component" value="Chromosome 1"/>
</dbReference>
<evidence type="ECO:0000256" key="1">
    <source>
        <dbReference type="SAM" id="MobiDB-lite"/>
    </source>
</evidence>
<reference evidence="2" key="2">
    <citation type="submission" date="2019-07" db="EMBL/GenBank/DDBJ databases">
        <authorList>
            <person name="Yang Y."/>
            <person name="Bocs S."/>
            <person name="Baudouin L."/>
        </authorList>
    </citation>
    <scope>NUCLEOTIDE SEQUENCE</scope>
    <source>
        <tissue evidence="2">Spear leaf of Hainan Tall coconut</tissue>
    </source>
</reference>
<protein>
    <submittedName>
        <fullName evidence="2">Uncharacterized protein</fullName>
    </submittedName>
</protein>
<dbReference type="EMBL" id="CM017872">
    <property type="protein sequence ID" value="KAG1327423.1"/>
    <property type="molecule type" value="Genomic_DNA"/>
</dbReference>
<reference evidence="2" key="1">
    <citation type="journal article" date="2017" name="Gigascience">
        <title>The genome draft of coconut (Cocos nucifera).</title>
        <authorList>
            <person name="Xiao Y."/>
            <person name="Xu P."/>
            <person name="Fan H."/>
            <person name="Baudouin L."/>
            <person name="Xia W."/>
            <person name="Bocs S."/>
            <person name="Xu J."/>
            <person name="Li Q."/>
            <person name="Guo A."/>
            <person name="Zhou L."/>
            <person name="Li J."/>
            <person name="Wu Y."/>
            <person name="Ma Z."/>
            <person name="Armero A."/>
            <person name="Issali A.E."/>
            <person name="Liu N."/>
            <person name="Peng M."/>
            <person name="Yang Y."/>
        </authorList>
    </citation>
    <scope>NUCLEOTIDE SEQUENCE</scope>
    <source>
        <tissue evidence="2">Spear leaf of Hainan Tall coconut</tissue>
    </source>
</reference>
<evidence type="ECO:0000313" key="3">
    <source>
        <dbReference type="Proteomes" id="UP000797356"/>
    </source>
</evidence>
<organism evidence="2 3">
    <name type="scientific">Cocos nucifera</name>
    <name type="common">Coconut palm</name>
    <dbReference type="NCBI Taxonomy" id="13894"/>
    <lineage>
        <taxon>Eukaryota</taxon>
        <taxon>Viridiplantae</taxon>
        <taxon>Streptophyta</taxon>
        <taxon>Embryophyta</taxon>
        <taxon>Tracheophyta</taxon>
        <taxon>Spermatophyta</taxon>
        <taxon>Magnoliopsida</taxon>
        <taxon>Liliopsida</taxon>
        <taxon>Arecaceae</taxon>
        <taxon>Arecoideae</taxon>
        <taxon>Cocoseae</taxon>
        <taxon>Attaleinae</taxon>
        <taxon>Cocos</taxon>
    </lineage>
</organism>
<comment type="caution">
    <text evidence="2">The sequence shown here is derived from an EMBL/GenBank/DDBJ whole genome shotgun (WGS) entry which is preliminary data.</text>
</comment>
<accession>A0A8K0HWE2</accession>
<name>A0A8K0HWE2_COCNU</name>
<dbReference type="OrthoDB" id="1918792at2759"/>
<keyword evidence="3" id="KW-1185">Reference proteome</keyword>
<feature type="compositionally biased region" description="Basic residues" evidence="1">
    <location>
        <begin position="71"/>
        <end position="97"/>
    </location>
</feature>
<gene>
    <name evidence="2" type="ORF">COCNU_01G013570</name>
</gene>
<dbReference type="AlphaFoldDB" id="A0A8K0HWE2"/>